<evidence type="ECO:0000256" key="3">
    <source>
        <dbReference type="ARBA" id="ARBA00022692"/>
    </source>
</evidence>
<evidence type="ECO:0000256" key="1">
    <source>
        <dbReference type="ARBA" id="ARBA00004651"/>
    </source>
</evidence>
<dbReference type="InParanoid" id="B3MKD9"/>
<protein>
    <recommendedName>
        <fullName evidence="8">Gustatory receptor</fullName>
    </recommendedName>
</protein>
<name>B3MKD9_DROAN</name>
<keyword evidence="3 8" id="KW-0812">Transmembrane</keyword>
<dbReference type="eggNOG" id="ENOG502T94A">
    <property type="taxonomic scope" value="Eukaryota"/>
</dbReference>
<dbReference type="InterPro" id="IPR013604">
    <property type="entry name" value="7TM_chemorcpt"/>
</dbReference>
<evidence type="ECO:0000256" key="7">
    <source>
        <dbReference type="ARBA" id="ARBA00023224"/>
    </source>
</evidence>
<dbReference type="PANTHER" id="PTHR21143">
    <property type="entry name" value="INVERTEBRATE GUSTATORY RECEPTOR"/>
    <property type="match status" value="1"/>
</dbReference>
<keyword evidence="7 8" id="KW-0807">Transducer</keyword>
<keyword evidence="6 8" id="KW-0675">Receptor</keyword>
<sequence>MFRPSGSGLRQKLVSLTLKAALLGSWILGIFPFTFDSWTRKLHRSKWLMIYGVLVNAGLVALILCNDTEAESQERMEVFRRNPLAEQINGVHDILSLMMVSFMLFRAYWKSGDIERILNEQMDLNHRHFRHYPLEEWCSFDKFVLYKGLSIVLELASMLLLELGMSPNYNRQLFLGVTSLCLVLLGVLLGVSHFHFAVVYVYRYVWTVNRELLRLVNELAAGRTVEASRVDYLLSLYNRLLDINGRLVKVYDYQMVWVMVNFLSANIMSIYFFIIFVISLKKEIDVKLLTIIPQTLIVNVFDFSLSIAVCDLAERTGKQTSTILKLFNDIENLDEKVARSISDFSLFCSHRRLRFSHCGLFFVNYEMGFRMTITSFMYLLFLIQFDFWNL</sequence>
<dbReference type="KEGG" id="dan:6498676"/>
<comment type="subcellular location">
    <subcellularLocation>
        <location evidence="1 8">Cell membrane</location>
        <topology evidence="1 8">Multi-pass membrane protein</topology>
    </subcellularLocation>
</comment>
<feature type="transmembrane region" description="Helical" evidence="8">
    <location>
        <begin position="360"/>
        <end position="383"/>
    </location>
</feature>
<dbReference type="GO" id="GO:0033041">
    <property type="term" value="F:sweet taste receptor activity"/>
    <property type="evidence" value="ECO:0007669"/>
    <property type="project" value="TreeGrafter"/>
</dbReference>
<keyword evidence="2 8" id="KW-1003">Cell membrane</keyword>
<dbReference type="GO" id="GO:0043025">
    <property type="term" value="C:neuronal cell body"/>
    <property type="evidence" value="ECO:0007669"/>
    <property type="project" value="TreeGrafter"/>
</dbReference>
<keyword evidence="5 8" id="KW-0472">Membrane</keyword>
<dbReference type="GeneID" id="6498676"/>
<dbReference type="GO" id="GO:0030424">
    <property type="term" value="C:axon"/>
    <property type="evidence" value="ECO:0007669"/>
    <property type="project" value="TreeGrafter"/>
</dbReference>
<comment type="caution">
    <text evidence="8">Lacks conserved residue(s) required for the propagation of feature annotation.</text>
</comment>
<keyword evidence="10" id="KW-1185">Reference proteome</keyword>
<organism evidence="9 10">
    <name type="scientific">Drosophila ananassae</name>
    <name type="common">Fruit fly</name>
    <dbReference type="NCBI Taxonomy" id="7217"/>
    <lineage>
        <taxon>Eukaryota</taxon>
        <taxon>Metazoa</taxon>
        <taxon>Ecdysozoa</taxon>
        <taxon>Arthropoda</taxon>
        <taxon>Hexapoda</taxon>
        <taxon>Insecta</taxon>
        <taxon>Pterygota</taxon>
        <taxon>Neoptera</taxon>
        <taxon>Endopterygota</taxon>
        <taxon>Diptera</taxon>
        <taxon>Brachycera</taxon>
        <taxon>Muscomorpha</taxon>
        <taxon>Ephydroidea</taxon>
        <taxon>Drosophilidae</taxon>
        <taxon>Drosophila</taxon>
        <taxon>Sophophora</taxon>
    </lineage>
</organism>
<dbReference type="OMA" id="MGFRMAI"/>
<dbReference type="EMBL" id="CH902620">
    <property type="protein sequence ID" value="EDV32523.1"/>
    <property type="molecule type" value="Genomic_DNA"/>
</dbReference>
<reference evidence="9 10" key="1">
    <citation type="journal article" date="2007" name="Nature">
        <title>Evolution of genes and genomes on the Drosophila phylogeny.</title>
        <authorList>
            <consortium name="Drosophila 12 Genomes Consortium"/>
            <person name="Clark A.G."/>
            <person name="Eisen M.B."/>
            <person name="Smith D.R."/>
            <person name="Bergman C.M."/>
            <person name="Oliver B."/>
            <person name="Markow T.A."/>
            <person name="Kaufman T.C."/>
            <person name="Kellis M."/>
            <person name="Gelbart W."/>
            <person name="Iyer V.N."/>
            <person name="Pollard D.A."/>
            <person name="Sackton T.B."/>
            <person name="Larracuente A.M."/>
            <person name="Singh N.D."/>
            <person name="Abad J.P."/>
            <person name="Abt D.N."/>
            <person name="Adryan B."/>
            <person name="Aguade M."/>
            <person name="Akashi H."/>
            <person name="Anderson W.W."/>
            <person name="Aquadro C.F."/>
            <person name="Ardell D.H."/>
            <person name="Arguello R."/>
            <person name="Artieri C.G."/>
            <person name="Barbash D.A."/>
            <person name="Barker D."/>
            <person name="Barsanti P."/>
            <person name="Batterham P."/>
            <person name="Batzoglou S."/>
            <person name="Begun D."/>
            <person name="Bhutkar A."/>
            <person name="Blanco E."/>
            <person name="Bosak S.A."/>
            <person name="Bradley R.K."/>
            <person name="Brand A.D."/>
            <person name="Brent M.R."/>
            <person name="Brooks A.N."/>
            <person name="Brown R.H."/>
            <person name="Butlin R.K."/>
            <person name="Caggese C."/>
            <person name="Calvi B.R."/>
            <person name="Bernardo de Carvalho A."/>
            <person name="Caspi A."/>
            <person name="Castrezana S."/>
            <person name="Celniker S.E."/>
            <person name="Chang J.L."/>
            <person name="Chapple C."/>
            <person name="Chatterji S."/>
            <person name="Chinwalla A."/>
            <person name="Civetta A."/>
            <person name="Clifton S.W."/>
            <person name="Comeron J.M."/>
            <person name="Costello J.C."/>
            <person name="Coyne J.A."/>
            <person name="Daub J."/>
            <person name="David R.G."/>
            <person name="Delcher A.L."/>
            <person name="Delehaunty K."/>
            <person name="Do C.B."/>
            <person name="Ebling H."/>
            <person name="Edwards K."/>
            <person name="Eickbush T."/>
            <person name="Evans J.D."/>
            <person name="Filipski A."/>
            <person name="Findeiss S."/>
            <person name="Freyhult E."/>
            <person name="Fulton L."/>
            <person name="Fulton R."/>
            <person name="Garcia A.C."/>
            <person name="Gardiner A."/>
            <person name="Garfield D.A."/>
            <person name="Garvin B.E."/>
            <person name="Gibson G."/>
            <person name="Gilbert D."/>
            <person name="Gnerre S."/>
            <person name="Godfrey J."/>
            <person name="Good R."/>
            <person name="Gotea V."/>
            <person name="Gravely B."/>
            <person name="Greenberg A.J."/>
            <person name="Griffiths-Jones S."/>
            <person name="Gross S."/>
            <person name="Guigo R."/>
            <person name="Gustafson E.A."/>
            <person name="Haerty W."/>
            <person name="Hahn M.W."/>
            <person name="Halligan D.L."/>
            <person name="Halpern A.L."/>
            <person name="Halter G.M."/>
            <person name="Han M.V."/>
            <person name="Heger A."/>
            <person name="Hillier L."/>
            <person name="Hinrichs A.S."/>
            <person name="Holmes I."/>
            <person name="Hoskins R.A."/>
            <person name="Hubisz M.J."/>
            <person name="Hultmark D."/>
            <person name="Huntley M.A."/>
            <person name="Jaffe D.B."/>
            <person name="Jagadeeshan S."/>
            <person name="Jeck W.R."/>
            <person name="Johnson J."/>
            <person name="Jones C.D."/>
            <person name="Jordan W.C."/>
            <person name="Karpen G.H."/>
            <person name="Kataoka E."/>
            <person name="Keightley P.D."/>
            <person name="Kheradpour P."/>
            <person name="Kirkness E.F."/>
            <person name="Koerich L.B."/>
            <person name="Kristiansen K."/>
            <person name="Kudrna D."/>
            <person name="Kulathinal R.J."/>
            <person name="Kumar S."/>
            <person name="Kwok R."/>
            <person name="Lander E."/>
            <person name="Langley C.H."/>
            <person name="Lapoint R."/>
            <person name="Lazzaro B.P."/>
            <person name="Lee S.J."/>
            <person name="Levesque L."/>
            <person name="Li R."/>
            <person name="Lin C.F."/>
            <person name="Lin M.F."/>
            <person name="Lindblad-Toh K."/>
            <person name="Llopart A."/>
            <person name="Long M."/>
            <person name="Low L."/>
            <person name="Lozovsky E."/>
            <person name="Lu J."/>
            <person name="Luo M."/>
            <person name="Machado C.A."/>
            <person name="Makalowski W."/>
            <person name="Marzo M."/>
            <person name="Matsuda M."/>
            <person name="Matzkin L."/>
            <person name="McAllister B."/>
            <person name="McBride C.S."/>
            <person name="McKernan B."/>
            <person name="McKernan K."/>
            <person name="Mendez-Lago M."/>
            <person name="Minx P."/>
            <person name="Mollenhauer M.U."/>
            <person name="Montooth K."/>
            <person name="Mount S.M."/>
            <person name="Mu X."/>
            <person name="Myers E."/>
            <person name="Negre B."/>
            <person name="Newfeld S."/>
            <person name="Nielsen R."/>
            <person name="Noor M.A."/>
            <person name="O'Grady P."/>
            <person name="Pachter L."/>
            <person name="Papaceit M."/>
            <person name="Parisi M.J."/>
            <person name="Parisi M."/>
            <person name="Parts L."/>
            <person name="Pedersen J.S."/>
            <person name="Pesole G."/>
            <person name="Phillippy A.M."/>
            <person name="Ponting C.P."/>
            <person name="Pop M."/>
            <person name="Porcelli D."/>
            <person name="Powell J.R."/>
            <person name="Prohaska S."/>
            <person name="Pruitt K."/>
            <person name="Puig M."/>
            <person name="Quesneville H."/>
            <person name="Ram K.R."/>
            <person name="Rand D."/>
            <person name="Rasmussen M.D."/>
            <person name="Reed L.K."/>
            <person name="Reenan R."/>
            <person name="Reily A."/>
            <person name="Remington K.A."/>
            <person name="Rieger T.T."/>
            <person name="Ritchie M.G."/>
            <person name="Robin C."/>
            <person name="Rogers Y.H."/>
            <person name="Rohde C."/>
            <person name="Rozas J."/>
            <person name="Rubenfield M.J."/>
            <person name="Ruiz A."/>
            <person name="Russo S."/>
            <person name="Salzberg S.L."/>
            <person name="Sanchez-Gracia A."/>
            <person name="Saranga D.J."/>
            <person name="Sato H."/>
            <person name="Schaeffer S.W."/>
            <person name="Schatz M.C."/>
            <person name="Schlenke T."/>
            <person name="Schwartz R."/>
            <person name="Segarra C."/>
            <person name="Singh R.S."/>
            <person name="Sirot L."/>
            <person name="Sirota M."/>
            <person name="Sisneros N.B."/>
            <person name="Smith C.D."/>
            <person name="Smith T.F."/>
            <person name="Spieth J."/>
            <person name="Stage D.E."/>
            <person name="Stark A."/>
            <person name="Stephan W."/>
            <person name="Strausberg R.L."/>
            <person name="Strempel S."/>
            <person name="Sturgill D."/>
            <person name="Sutton G."/>
            <person name="Sutton G.G."/>
            <person name="Tao W."/>
            <person name="Teichmann S."/>
            <person name="Tobari Y.N."/>
            <person name="Tomimura Y."/>
            <person name="Tsolas J.M."/>
            <person name="Valente V.L."/>
            <person name="Venter E."/>
            <person name="Venter J.C."/>
            <person name="Vicario S."/>
            <person name="Vieira F.G."/>
            <person name="Vilella A.J."/>
            <person name="Villasante A."/>
            <person name="Walenz B."/>
            <person name="Wang J."/>
            <person name="Wasserman M."/>
            <person name="Watts T."/>
            <person name="Wilson D."/>
            <person name="Wilson R.K."/>
            <person name="Wing R.A."/>
            <person name="Wolfner M.F."/>
            <person name="Wong A."/>
            <person name="Wong G.K."/>
            <person name="Wu C.I."/>
            <person name="Wu G."/>
            <person name="Yamamoto D."/>
            <person name="Yang H.P."/>
            <person name="Yang S.P."/>
            <person name="Yorke J.A."/>
            <person name="Yoshida K."/>
            <person name="Zdobnov E."/>
            <person name="Zhang P."/>
            <person name="Zhang Y."/>
            <person name="Zimin A.V."/>
            <person name="Baldwin J."/>
            <person name="Abdouelleil A."/>
            <person name="Abdulkadir J."/>
            <person name="Abebe A."/>
            <person name="Abera B."/>
            <person name="Abreu J."/>
            <person name="Acer S.C."/>
            <person name="Aftuck L."/>
            <person name="Alexander A."/>
            <person name="An P."/>
            <person name="Anderson E."/>
            <person name="Anderson S."/>
            <person name="Arachi H."/>
            <person name="Azer M."/>
            <person name="Bachantsang P."/>
            <person name="Barry A."/>
            <person name="Bayul T."/>
            <person name="Berlin A."/>
            <person name="Bessette D."/>
            <person name="Bloom T."/>
            <person name="Blye J."/>
            <person name="Boguslavskiy L."/>
            <person name="Bonnet C."/>
            <person name="Boukhgalter B."/>
            <person name="Bourzgui I."/>
            <person name="Brown A."/>
            <person name="Cahill P."/>
            <person name="Channer S."/>
            <person name="Cheshatsang Y."/>
            <person name="Chuda L."/>
            <person name="Citroen M."/>
            <person name="Collymore A."/>
            <person name="Cooke P."/>
            <person name="Costello M."/>
            <person name="D'Aco K."/>
            <person name="Daza R."/>
            <person name="De Haan G."/>
            <person name="DeGray S."/>
            <person name="DeMaso C."/>
            <person name="Dhargay N."/>
            <person name="Dooley K."/>
            <person name="Dooley E."/>
            <person name="Doricent M."/>
            <person name="Dorje P."/>
            <person name="Dorjee K."/>
            <person name="Dupes A."/>
            <person name="Elong R."/>
            <person name="Falk J."/>
            <person name="Farina A."/>
            <person name="Faro S."/>
            <person name="Ferguson D."/>
            <person name="Fisher S."/>
            <person name="Foley C.D."/>
            <person name="Franke A."/>
            <person name="Friedrich D."/>
            <person name="Gadbois L."/>
            <person name="Gearin G."/>
            <person name="Gearin C.R."/>
            <person name="Giannoukos G."/>
            <person name="Goode T."/>
            <person name="Graham J."/>
            <person name="Grandbois E."/>
            <person name="Grewal S."/>
            <person name="Gyaltsen K."/>
            <person name="Hafez N."/>
            <person name="Hagos B."/>
            <person name="Hall J."/>
            <person name="Henson C."/>
            <person name="Hollinger A."/>
            <person name="Honan T."/>
            <person name="Huard M.D."/>
            <person name="Hughes L."/>
            <person name="Hurhula B."/>
            <person name="Husby M.E."/>
            <person name="Kamat A."/>
            <person name="Kanga B."/>
            <person name="Kashin S."/>
            <person name="Khazanovich D."/>
            <person name="Kisner P."/>
            <person name="Lance K."/>
            <person name="Lara M."/>
            <person name="Lee W."/>
            <person name="Lennon N."/>
            <person name="Letendre F."/>
            <person name="LeVine R."/>
            <person name="Lipovsky A."/>
            <person name="Liu X."/>
            <person name="Liu J."/>
            <person name="Liu S."/>
            <person name="Lokyitsang T."/>
            <person name="Lokyitsang Y."/>
            <person name="Lubonja R."/>
            <person name="Lui A."/>
            <person name="MacDonald P."/>
            <person name="Magnisalis V."/>
            <person name="Maru K."/>
            <person name="Matthews C."/>
            <person name="McCusker W."/>
            <person name="McDonough S."/>
            <person name="Mehta T."/>
            <person name="Meldrim J."/>
            <person name="Meneus L."/>
            <person name="Mihai O."/>
            <person name="Mihalev A."/>
            <person name="Mihova T."/>
            <person name="Mittelman R."/>
            <person name="Mlenga V."/>
            <person name="Montmayeur A."/>
            <person name="Mulrain L."/>
            <person name="Navidi A."/>
            <person name="Naylor J."/>
            <person name="Negash T."/>
            <person name="Nguyen T."/>
            <person name="Nguyen N."/>
            <person name="Nicol R."/>
            <person name="Norbu C."/>
            <person name="Norbu N."/>
            <person name="Novod N."/>
            <person name="O'Neill B."/>
            <person name="Osman S."/>
            <person name="Markiewicz E."/>
            <person name="Oyono O.L."/>
            <person name="Patti C."/>
            <person name="Phunkhang P."/>
            <person name="Pierre F."/>
            <person name="Priest M."/>
            <person name="Raghuraman S."/>
            <person name="Rege F."/>
            <person name="Reyes R."/>
            <person name="Rise C."/>
            <person name="Rogov P."/>
            <person name="Ross K."/>
            <person name="Ryan E."/>
            <person name="Settipalli S."/>
            <person name="Shea T."/>
            <person name="Sherpa N."/>
            <person name="Shi L."/>
            <person name="Shih D."/>
            <person name="Sparrow T."/>
            <person name="Spaulding J."/>
            <person name="Stalker J."/>
            <person name="Stange-Thomann N."/>
            <person name="Stavropoulos S."/>
            <person name="Stone C."/>
            <person name="Strader C."/>
            <person name="Tesfaye S."/>
            <person name="Thomson T."/>
            <person name="Thoulutsang Y."/>
            <person name="Thoulutsang D."/>
            <person name="Topham K."/>
            <person name="Topping I."/>
            <person name="Tsamla T."/>
            <person name="Vassiliev H."/>
            <person name="Vo A."/>
            <person name="Wangchuk T."/>
            <person name="Wangdi T."/>
            <person name="Weiand M."/>
            <person name="Wilkinson J."/>
            <person name="Wilson A."/>
            <person name="Yadav S."/>
            <person name="Young G."/>
            <person name="Yu Q."/>
            <person name="Zembek L."/>
            <person name="Zhong D."/>
            <person name="Zimmer A."/>
            <person name="Zwirko Z."/>
            <person name="Jaffe D.B."/>
            <person name="Alvarez P."/>
            <person name="Brockman W."/>
            <person name="Butler J."/>
            <person name="Chin C."/>
            <person name="Gnerre S."/>
            <person name="Grabherr M."/>
            <person name="Kleber M."/>
            <person name="Mauceli E."/>
            <person name="MacCallum I."/>
        </authorList>
    </citation>
    <scope>NUCLEOTIDE SEQUENCE [LARGE SCALE GENOMIC DNA]</scope>
    <source>
        <strain evidence="10">Tucson 14024-0371.13</strain>
    </source>
</reference>
<evidence type="ECO:0000313" key="10">
    <source>
        <dbReference type="Proteomes" id="UP000007801"/>
    </source>
</evidence>
<dbReference type="Proteomes" id="UP000007801">
    <property type="component" value="Unassembled WGS sequence"/>
</dbReference>
<evidence type="ECO:0000256" key="4">
    <source>
        <dbReference type="ARBA" id="ARBA00022989"/>
    </source>
</evidence>
<evidence type="ECO:0000313" key="9">
    <source>
        <dbReference type="EMBL" id="EDV32523.1"/>
    </source>
</evidence>
<feature type="transmembrane region" description="Helical" evidence="8">
    <location>
        <begin position="173"/>
        <end position="202"/>
    </location>
</feature>
<dbReference type="FunCoup" id="B3MKD9">
    <property type="interactions" value="13"/>
</dbReference>
<comment type="similarity">
    <text evidence="8">Belongs to the insect chemoreceptor superfamily. Gustatory receptor (GR) family.</text>
</comment>
<evidence type="ECO:0000256" key="8">
    <source>
        <dbReference type="RuleBase" id="RU363108"/>
    </source>
</evidence>
<dbReference type="OrthoDB" id="8067175at2759"/>
<feature type="transmembrane region" description="Helical" evidence="8">
    <location>
        <begin position="143"/>
        <end position="161"/>
    </location>
</feature>
<dbReference type="HOGENOM" id="CLU_033758_0_0_1"/>
<evidence type="ECO:0000256" key="5">
    <source>
        <dbReference type="ARBA" id="ARBA00023136"/>
    </source>
</evidence>
<dbReference type="GO" id="GO:0030425">
    <property type="term" value="C:dendrite"/>
    <property type="evidence" value="ECO:0007669"/>
    <property type="project" value="TreeGrafter"/>
</dbReference>
<dbReference type="STRING" id="7217.B3MKD9"/>
<feature type="transmembrane region" description="Helical" evidence="8">
    <location>
        <begin position="12"/>
        <end position="35"/>
    </location>
</feature>
<dbReference type="PhylomeDB" id="B3MKD9"/>
<dbReference type="GO" id="GO:0005886">
    <property type="term" value="C:plasma membrane"/>
    <property type="evidence" value="ECO:0007669"/>
    <property type="project" value="UniProtKB-SubCell"/>
</dbReference>
<comment type="function">
    <text evidence="8">Gustatory receptor which mediates acceptance or avoidance behavior, depending on its substrates.</text>
</comment>
<proteinExistence type="inferred from homology"/>
<feature type="transmembrane region" description="Helical" evidence="8">
    <location>
        <begin position="255"/>
        <end position="278"/>
    </location>
</feature>
<feature type="transmembrane region" description="Helical" evidence="8">
    <location>
        <begin position="47"/>
        <end position="67"/>
    </location>
</feature>
<dbReference type="Pfam" id="PF08395">
    <property type="entry name" value="7tm_7"/>
    <property type="match status" value="1"/>
</dbReference>
<evidence type="ECO:0000256" key="2">
    <source>
        <dbReference type="ARBA" id="ARBA00022475"/>
    </source>
</evidence>
<dbReference type="AlphaFoldDB" id="B3MKD9"/>
<gene>
    <name evidence="9" type="primary">Dana\GF15872</name>
    <name evidence="9" type="synonym">dana_GLEANR_16634</name>
    <name evidence="9" type="ORF">GF15872</name>
</gene>
<evidence type="ECO:0000256" key="6">
    <source>
        <dbReference type="ARBA" id="ARBA00023170"/>
    </source>
</evidence>
<dbReference type="PANTHER" id="PTHR21143:SF131">
    <property type="entry name" value="GUSTATORY AND ODORANT RECEPTOR 63A-RELATED"/>
    <property type="match status" value="1"/>
</dbReference>
<keyword evidence="4 8" id="KW-1133">Transmembrane helix</keyword>
<accession>B3MKD9</accession>
<dbReference type="GO" id="GO:0007165">
    <property type="term" value="P:signal transduction"/>
    <property type="evidence" value="ECO:0007669"/>
    <property type="project" value="UniProtKB-KW"/>
</dbReference>